<dbReference type="EMBL" id="CP002665">
    <property type="protein sequence ID" value="AEI12312.1"/>
    <property type="molecule type" value="Genomic_DNA"/>
</dbReference>
<evidence type="ECO:0000256" key="1">
    <source>
        <dbReference type="SAM" id="Phobius"/>
    </source>
</evidence>
<dbReference type="OrthoDB" id="4823470at2"/>
<keyword evidence="1" id="KW-1133">Transmembrane helix</keyword>
<dbReference type="NCBIfam" id="TIGR02532">
    <property type="entry name" value="IV_pilin_GFxxxE"/>
    <property type="match status" value="1"/>
</dbReference>
<dbReference type="PROSITE" id="PS00409">
    <property type="entry name" value="PROKAR_NTER_METHYL"/>
    <property type="match status" value="1"/>
</dbReference>
<evidence type="ECO:0000313" key="2">
    <source>
        <dbReference type="EMBL" id="AEI12312.1"/>
    </source>
</evidence>
<keyword evidence="1" id="KW-0812">Transmembrane</keyword>
<dbReference type="HOGENOM" id="CLU_1340821_0_0_11"/>
<dbReference type="InterPro" id="IPR012902">
    <property type="entry name" value="N_methyl_site"/>
</dbReference>
<sequence>MRELMRRFRERRASDDQSGFTLVELLVVMSIFMGLLIIVFGIMITMSRQTKDNLARTEATEQVRIGLMQIDRQVRSGNVISDPAAETVTMSGADTYYSLRVYTQTDGVFQCVQWRVVYEAASPFGRLEYRSWKPSWQSTGGVESWRTVARDIVRPASDVVDEDDPTTWPPFFVESSDAENASNAQTIRVTLRVKDEDQSEQSRPAVVTSTLTGRNTIFGYPADTCSPVPAP</sequence>
<dbReference type="eggNOG" id="COG4970">
    <property type="taxonomic scope" value="Bacteria"/>
</dbReference>
<proteinExistence type="predicted"/>
<evidence type="ECO:0000313" key="3">
    <source>
        <dbReference type="Proteomes" id="UP000000485"/>
    </source>
</evidence>
<dbReference type="Proteomes" id="UP000000485">
    <property type="component" value="Chromosome"/>
</dbReference>
<name>F8A6V8_CELGA</name>
<dbReference type="Pfam" id="PF07963">
    <property type="entry name" value="N_methyl"/>
    <property type="match status" value="1"/>
</dbReference>
<dbReference type="STRING" id="593907.Celgi_1805"/>
<organism evidence="2 3">
    <name type="scientific">Cellulomonas gilvus (strain ATCC 13127 / NRRL B-14078)</name>
    <name type="common">Cellvibrio gilvus</name>
    <dbReference type="NCBI Taxonomy" id="593907"/>
    <lineage>
        <taxon>Bacteria</taxon>
        <taxon>Bacillati</taxon>
        <taxon>Actinomycetota</taxon>
        <taxon>Actinomycetes</taxon>
        <taxon>Micrococcales</taxon>
        <taxon>Cellulomonadaceae</taxon>
        <taxon>Cellulomonas</taxon>
    </lineage>
</organism>
<keyword evidence="1" id="KW-0472">Membrane</keyword>
<gene>
    <name evidence="2" type="ordered locus">Celgi_1805</name>
</gene>
<feature type="transmembrane region" description="Helical" evidence="1">
    <location>
        <begin position="21"/>
        <end position="44"/>
    </location>
</feature>
<keyword evidence="3" id="KW-1185">Reference proteome</keyword>
<reference evidence="3" key="1">
    <citation type="submission" date="2011-04" db="EMBL/GenBank/DDBJ databases">
        <title>Complete sequence of Cellvibrio gilvus ATCC 13127.</title>
        <authorList>
            <person name="Lucas S."/>
            <person name="Han J."/>
            <person name="Lapidus A."/>
            <person name="Cheng J.-F."/>
            <person name="Goodwin L."/>
            <person name="Pitluck S."/>
            <person name="Peters L."/>
            <person name="Munk A."/>
            <person name="Detter J.C."/>
            <person name="Han C."/>
            <person name="Tapia R."/>
            <person name="Land M."/>
            <person name="Hauser L."/>
            <person name="Kyrpides N."/>
            <person name="Ivanova N."/>
            <person name="Ovchinnikova G."/>
            <person name="Pagani I."/>
            <person name="Mead D."/>
            <person name="Brumm P."/>
            <person name="Woyke T."/>
        </authorList>
    </citation>
    <scope>NUCLEOTIDE SEQUENCE [LARGE SCALE GENOMIC DNA]</scope>
    <source>
        <strain evidence="3">ATCC 13127 / NRRL B-14078</strain>
    </source>
</reference>
<accession>F8A6V8</accession>
<protein>
    <submittedName>
        <fullName evidence="2">Prepilin-type cleavage/methylation-like protein</fullName>
    </submittedName>
</protein>
<dbReference type="AlphaFoldDB" id="F8A6V8"/>
<dbReference type="KEGG" id="cga:Celgi_1805"/>
<dbReference type="RefSeq" id="WP_013883831.1">
    <property type="nucleotide sequence ID" value="NC_015671.1"/>
</dbReference>